<keyword evidence="2" id="KW-1185">Reference proteome</keyword>
<organism evidence="1 2">
    <name type="scientific">Dreissena polymorpha</name>
    <name type="common">Zebra mussel</name>
    <name type="synonym">Mytilus polymorpha</name>
    <dbReference type="NCBI Taxonomy" id="45954"/>
    <lineage>
        <taxon>Eukaryota</taxon>
        <taxon>Metazoa</taxon>
        <taxon>Spiralia</taxon>
        <taxon>Lophotrochozoa</taxon>
        <taxon>Mollusca</taxon>
        <taxon>Bivalvia</taxon>
        <taxon>Autobranchia</taxon>
        <taxon>Heteroconchia</taxon>
        <taxon>Euheterodonta</taxon>
        <taxon>Imparidentia</taxon>
        <taxon>Neoheterodontei</taxon>
        <taxon>Myida</taxon>
        <taxon>Dreissenoidea</taxon>
        <taxon>Dreissenidae</taxon>
        <taxon>Dreissena</taxon>
    </lineage>
</organism>
<dbReference type="Proteomes" id="UP000828390">
    <property type="component" value="Unassembled WGS sequence"/>
</dbReference>
<comment type="caution">
    <text evidence="1">The sequence shown here is derived from an EMBL/GenBank/DDBJ whole genome shotgun (WGS) entry which is preliminary data.</text>
</comment>
<name>A0A9D4D143_DREPO</name>
<evidence type="ECO:0000313" key="1">
    <source>
        <dbReference type="EMBL" id="KAH3736274.1"/>
    </source>
</evidence>
<reference evidence="1" key="1">
    <citation type="journal article" date="2019" name="bioRxiv">
        <title>The Genome of the Zebra Mussel, Dreissena polymorpha: A Resource for Invasive Species Research.</title>
        <authorList>
            <person name="McCartney M.A."/>
            <person name="Auch B."/>
            <person name="Kono T."/>
            <person name="Mallez S."/>
            <person name="Zhang Y."/>
            <person name="Obille A."/>
            <person name="Becker A."/>
            <person name="Abrahante J.E."/>
            <person name="Garbe J."/>
            <person name="Badalamenti J.P."/>
            <person name="Herman A."/>
            <person name="Mangelson H."/>
            <person name="Liachko I."/>
            <person name="Sullivan S."/>
            <person name="Sone E.D."/>
            <person name="Koren S."/>
            <person name="Silverstein K.A.T."/>
            <person name="Beckman K.B."/>
            <person name="Gohl D.M."/>
        </authorList>
    </citation>
    <scope>NUCLEOTIDE SEQUENCE</scope>
    <source>
        <strain evidence="1">Duluth1</strain>
        <tissue evidence="1">Whole animal</tissue>
    </source>
</reference>
<reference evidence="1" key="2">
    <citation type="submission" date="2020-11" db="EMBL/GenBank/DDBJ databases">
        <authorList>
            <person name="McCartney M.A."/>
            <person name="Auch B."/>
            <person name="Kono T."/>
            <person name="Mallez S."/>
            <person name="Becker A."/>
            <person name="Gohl D.M."/>
            <person name="Silverstein K.A.T."/>
            <person name="Koren S."/>
            <person name="Bechman K.B."/>
            <person name="Herman A."/>
            <person name="Abrahante J.E."/>
            <person name="Garbe J."/>
        </authorList>
    </citation>
    <scope>NUCLEOTIDE SEQUENCE</scope>
    <source>
        <strain evidence="1">Duluth1</strain>
        <tissue evidence="1">Whole animal</tissue>
    </source>
</reference>
<protein>
    <submittedName>
        <fullName evidence="1">Uncharacterized protein</fullName>
    </submittedName>
</protein>
<proteinExistence type="predicted"/>
<dbReference type="AlphaFoldDB" id="A0A9D4D143"/>
<sequence length="243" mass="28379">MSQYYNLVNSASGSSGWPSNPYEAYGVYGASPFRYRRSLHRRFVGMNFPRANDLKRSHRTKRDLIYPYDALADDYYPPTESYLPYGGYPITGKDEDDDINLGYLLDALDNAKVYNDGYDKVIGYGNPYESPYDAYDTYAALQNPYELEIDEPEVKPWYDVPAKRQAGLSYFPGNKRNPDFYPSFREPWTHYQAFVPEKRSMDEYSDAYRQVMKLAAALRRQNAYYPGDYGYEVFLILWSLLFL</sequence>
<accession>A0A9D4D143</accession>
<dbReference type="EMBL" id="JAIWYP010000011">
    <property type="protein sequence ID" value="KAH3736274.1"/>
    <property type="molecule type" value="Genomic_DNA"/>
</dbReference>
<gene>
    <name evidence="1" type="ORF">DPMN_042837</name>
</gene>
<evidence type="ECO:0000313" key="2">
    <source>
        <dbReference type="Proteomes" id="UP000828390"/>
    </source>
</evidence>